<keyword evidence="2" id="KW-1185">Reference proteome</keyword>
<sequence length="89" mass="9541">MIRPVTFEPLAQRQIRALAPPDRAALSEVLLDLAGAADPMTVVDPYLPGGIGPLPFHGVVLTDSAEAVVTLYLDHVRVVAVRPRHCPLP</sequence>
<accession>A0A1T4PTL1</accession>
<dbReference type="OrthoDB" id="9863193at2"/>
<dbReference type="RefSeq" id="WP_144390054.1">
    <property type="nucleotide sequence ID" value="NZ_FUWS01000004.1"/>
</dbReference>
<organism evidence="1 2">
    <name type="scientific">Marinactinospora thermotolerans DSM 45154</name>
    <dbReference type="NCBI Taxonomy" id="1122192"/>
    <lineage>
        <taxon>Bacteria</taxon>
        <taxon>Bacillati</taxon>
        <taxon>Actinomycetota</taxon>
        <taxon>Actinomycetes</taxon>
        <taxon>Streptosporangiales</taxon>
        <taxon>Nocardiopsidaceae</taxon>
        <taxon>Marinactinospora</taxon>
    </lineage>
</organism>
<evidence type="ECO:0000313" key="1">
    <source>
        <dbReference type="EMBL" id="SJZ94873.1"/>
    </source>
</evidence>
<dbReference type="EMBL" id="FUWS01000004">
    <property type="protein sequence ID" value="SJZ94873.1"/>
    <property type="molecule type" value="Genomic_DNA"/>
</dbReference>
<dbReference type="AlphaFoldDB" id="A0A1T4PTL1"/>
<gene>
    <name evidence="1" type="ORF">SAMN02745673_01994</name>
</gene>
<protein>
    <submittedName>
        <fullName evidence="1">Uncharacterized protein</fullName>
    </submittedName>
</protein>
<evidence type="ECO:0000313" key="2">
    <source>
        <dbReference type="Proteomes" id="UP000190637"/>
    </source>
</evidence>
<name>A0A1T4PTL1_9ACTN</name>
<dbReference type="Proteomes" id="UP000190637">
    <property type="component" value="Unassembled WGS sequence"/>
</dbReference>
<proteinExistence type="predicted"/>
<reference evidence="1 2" key="1">
    <citation type="submission" date="2017-02" db="EMBL/GenBank/DDBJ databases">
        <authorList>
            <person name="Peterson S.W."/>
        </authorList>
    </citation>
    <scope>NUCLEOTIDE SEQUENCE [LARGE SCALE GENOMIC DNA]</scope>
    <source>
        <strain evidence="1 2">DSM 45154</strain>
    </source>
</reference>